<feature type="region of interest" description="Disordered" evidence="6">
    <location>
        <begin position="1"/>
        <end position="20"/>
    </location>
</feature>
<keyword evidence="3" id="KW-0472">Membrane</keyword>
<comment type="subcellular location">
    <subcellularLocation>
        <location evidence="1">Cell outer membrane</location>
        <topology evidence="1">Lipid-anchor</topology>
    </subcellularLocation>
</comment>
<sequence length="59" mass="6405">MANIKNGSSSSTQTTLATTDNKKRYQTRIISNANQVNLEFEEAKPVLLDGLTTSISGVF</sequence>
<dbReference type="Pfam" id="PF05818">
    <property type="entry name" value="TraT"/>
    <property type="match status" value="1"/>
</dbReference>
<protein>
    <submittedName>
        <fullName evidence="7">Uncharacterized protein</fullName>
    </submittedName>
</protein>
<keyword evidence="5" id="KW-0449">Lipoprotein</keyword>
<feature type="compositionally biased region" description="Low complexity" evidence="6">
    <location>
        <begin position="8"/>
        <end position="19"/>
    </location>
</feature>
<comment type="caution">
    <text evidence="7">The sequence shown here is derived from an EMBL/GenBank/DDBJ whole genome shotgun (WGS) entry which is preliminary data.</text>
</comment>
<reference evidence="7" key="2">
    <citation type="journal article" date="2018" name="Nature">
        <title>A major lineage of non-tailed dsDNA viruses as unrecognized killers of marine bacteria.</title>
        <authorList>
            <person name="Kauffman K.M."/>
            <person name="Hussain F.A."/>
            <person name="Yang J."/>
            <person name="Arevalo P."/>
            <person name="Brown J.M."/>
            <person name="Chang W.K."/>
            <person name="VanInsberghe D."/>
            <person name="Elsherbini J."/>
            <person name="Sharma R.S."/>
            <person name="Cutler M.B."/>
            <person name="Kelly L."/>
            <person name="Polz M.F."/>
        </authorList>
    </citation>
    <scope>NUCLEOTIDE SEQUENCE</scope>
    <source>
        <strain evidence="7">10N.222.46.E12</strain>
    </source>
</reference>
<organism evidence="7">
    <name type="scientific">Vibrio cyclitrophicus</name>
    <dbReference type="NCBI Taxonomy" id="47951"/>
    <lineage>
        <taxon>Bacteria</taxon>
        <taxon>Pseudomonadati</taxon>
        <taxon>Pseudomonadota</taxon>
        <taxon>Gammaproteobacteria</taxon>
        <taxon>Vibrionales</taxon>
        <taxon>Vibrionaceae</taxon>
        <taxon>Vibrio</taxon>
    </lineage>
</organism>
<evidence type="ECO:0000256" key="6">
    <source>
        <dbReference type="SAM" id="MobiDB-lite"/>
    </source>
</evidence>
<dbReference type="InterPro" id="IPR008874">
    <property type="entry name" value="TraT_complement-R"/>
</dbReference>
<name>A0A7Z1S220_9VIBR</name>
<keyword evidence="4" id="KW-0564">Palmitate</keyword>
<evidence type="ECO:0000256" key="3">
    <source>
        <dbReference type="ARBA" id="ARBA00023136"/>
    </source>
</evidence>
<reference evidence="7" key="1">
    <citation type="submission" date="2016-07" db="EMBL/GenBank/DDBJ databases">
        <authorList>
            <person name="Kauffman K."/>
            <person name="Arevalo P."/>
            <person name="Polz M.F."/>
        </authorList>
    </citation>
    <scope>NUCLEOTIDE SEQUENCE</scope>
    <source>
        <strain evidence="7">10N.222.46.E12</strain>
    </source>
</reference>
<evidence type="ECO:0000256" key="2">
    <source>
        <dbReference type="ARBA" id="ARBA00022729"/>
    </source>
</evidence>
<keyword evidence="2" id="KW-0732">Signal</keyword>
<evidence type="ECO:0000313" key="7">
    <source>
        <dbReference type="EMBL" id="PMP30534.1"/>
    </source>
</evidence>
<dbReference type="RefSeq" id="WP_154723942.1">
    <property type="nucleotide sequence ID" value="NZ_CP170597.1"/>
</dbReference>
<dbReference type="AlphaFoldDB" id="A0A7Z1S220"/>
<evidence type="ECO:0000256" key="1">
    <source>
        <dbReference type="ARBA" id="ARBA00004459"/>
    </source>
</evidence>
<proteinExistence type="predicted"/>
<gene>
    <name evidence="7" type="ORF">BCS90_14630</name>
</gene>
<accession>A0A7Z1S220</accession>
<evidence type="ECO:0000256" key="5">
    <source>
        <dbReference type="ARBA" id="ARBA00023288"/>
    </source>
</evidence>
<dbReference type="GO" id="GO:0009279">
    <property type="term" value="C:cell outer membrane"/>
    <property type="evidence" value="ECO:0007669"/>
    <property type="project" value="UniProtKB-SubCell"/>
</dbReference>
<dbReference type="EMBL" id="MDBS01000020">
    <property type="protein sequence ID" value="PMP30534.1"/>
    <property type="molecule type" value="Genomic_DNA"/>
</dbReference>
<evidence type="ECO:0000256" key="4">
    <source>
        <dbReference type="ARBA" id="ARBA00023139"/>
    </source>
</evidence>